<evidence type="ECO:0000256" key="1">
    <source>
        <dbReference type="ARBA" id="ARBA00005382"/>
    </source>
</evidence>
<dbReference type="GO" id="GO:0004348">
    <property type="term" value="F:glucosylceramidase activity"/>
    <property type="evidence" value="ECO:0007669"/>
    <property type="project" value="UniProtKB-EC"/>
</dbReference>
<keyword evidence="2" id="KW-0732">Signal</keyword>
<evidence type="ECO:0000313" key="8">
    <source>
        <dbReference type="EMBL" id="PYY31197.1"/>
    </source>
</evidence>
<feature type="transmembrane region" description="Helical" evidence="5">
    <location>
        <begin position="24"/>
        <end position="44"/>
    </location>
</feature>
<dbReference type="GO" id="GO:0016020">
    <property type="term" value="C:membrane"/>
    <property type="evidence" value="ECO:0007669"/>
    <property type="project" value="GOC"/>
</dbReference>
<sequence>MAAAFSTLGEGDEMNVRWSKKKTGWMILLIAVCIGAGFGAWWMADHSEEDGIPPPPIGKSPTTVEAWLTTGDQQHLLEPQQPIPWTKTTTEANHSEADHTITIDPSQTYQTMDGFGAAMTGSTTYLLDQLPQEQRERLLKELFTSEGLNLDMVRQTIGASDYSVDASGEPSSYTYNDIESGTDYNMDHFSIDKDQEVVNMLRQVAVLKPDIKVLGTPWTAPAWMKYGEKTMNGWYLDYNNPQVYEAYARYFVKYIKAYQAQGIPIYGMTLQNEPGFTTANYPSMSMGAEEQAMFIRDYLGPAIQDAGLDTRIITYDHNWDQAVEYTGSVLGDEAAASYIDGSAFHCYKGDPSSMTEVHDRFPDKHIYFTECSGGDWSSDFGENLGWQMSNLMIGAPRNWAQSVLLWNIALDPQGGPTNGGCANCRGVVTIDPETGEVTRNVEYYALAHLSRYVRAGAVRVESTEERDDLKNVAFRNPYGTMVLVAANTGNEDVAFRVVMEGESFQYTLPSQSAVTFRWKPEETSDS</sequence>
<evidence type="ECO:0000256" key="5">
    <source>
        <dbReference type="SAM" id="Phobius"/>
    </source>
</evidence>
<gene>
    <name evidence="8" type="ORF">PIL02S_00288</name>
</gene>
<dbReference type="InterPro" id="IPR001139">
    <property type="entry name" value="Glyco_hydro_30"/>
</dbReference>
<evidence type="ECO:0000259" key="7">
    <source>
        <dbReference type="Pfam" id="PF17189"/>
    </source>
</evidence>
<dbReference type="GO" id="GO:0006680">
    <property type="term" value="P:glucosylceramide catabolic process"/>
    <property type="evidence" value="ECO:0007669"/>
    <property type="project" value="TreeGrafter"/>
</dbReference>
<evidence type="ECO:0000313" key="9">
    <source>
        <dbReference type="Proteomes" id="UP000247459"/>
    </source>
</evidence>
<dbReference type="EMBL" id="PRLG01000002">
    <property type="protein sequence ID" value="PYY31197.1"/>
    <property type="molecule type" value="Genomic_DNA"/>
</dbReference>
<keyword evidence="4 8" id="KW-0326">Glycosidase</keyword>
<evidence type="ECO:0000259" key="6">
    <source>
        <dbReference type="Pfam" id="PF02055"/>
    </source>
</evidence>
<dbReference type="PANTHER" id="PTHR11069">
    <property type="entry name" value="GLUCOSYLCERAMIDASE"/>
    <property type="match status" value="1"/>
</dbReference>
<name>A0A2W0CG33_9BACL</name>
<protein>
    <submittedName>
        <fullName evidence="8">Beta-16-glucanase</fullName>
        <ecNumber evidence="8">3.2.1.45</ecNumber>
    </submittedName>
</protein>
<feature type="domain" description="Glycosyl hydrolase family 30 beta sandwich" evidence="7">
    <location>
        <begin position="456"/>
        <end position="516"/>
    </location>
</feature>
<feature type="domain" description="Glycosyl hydrolase family 30 TIM-barrel" evidence="6">
    <location>
        <begin position="113"/>
        <end position="453"/>
    </location>
</feature>
<accession>A0A2W0CG33</accession>
<keyword evidence="5" id="KW-1133">Transmembrane helix</keyword>
<keyword evidence="3 4" id="KW-0378">Hydrolase</keyword>
<dbReference type="InterPro" id="IPR013780">
    <property type="entry name" value="Glyco_hydro_b"/>
</dbReference>
<evidence type="ECO:0000256" key="3">
    <source>
        <dbReference type="ARBA" id="ARBA00022801"/>
    </source>
</evidence>
<evidence type="ECO:0000256" key="2">
    <source>
        <dbReference type="ARBA" id="ARBA00022729"/>
    </source>
</evidence>
<comment type="similarity">
    <text evidence="1 4">Belongs to the glycosyl hydrolase 30 family.</text>
</comment>
<dbReference type="OrthoDB" id="9806701at2"/>
<dbReference type="AlphaFoldDB" id="A0A2W0CG33"/>
<evidence type="ECO:0000256" key="4">
    <source>
        <dbReference type="RuleBase" id="RU361188"/>
    </source>
</evidence>
<comment type="caution">
    <text evidence="8">The sequence shown here is derived from an EMBL/GenBank/DDBJ whole genome shotgun (WGS) entry which is preliminary data.</text>
</comment>
<dbReference type="EC" id="3.2.1.45" evidence="8"/>
<reference evidence="8 9" key="1">
    <citation type="submission" date="2018-01" db="EMBL/GenBank/DDBJ databases">
        <title>Genome sequence of the PGP bacterium Paenibacillus illinoisensis E3.</title>
        <authorList>
            <person name="Rolli E."/>
            <person name="Marasco R."/>
            <person name="Bessem C."/>
            <person name="Michoud G."/>
            <person name="Gaiarsa S."/>
            <person name="Borin S."/>
            <person name="Daffonchio D."/>
        </authorList>
    </citation>
    <scope>NUCLEOTIDE SEQUENCE [LARGE SCALE GENOMIC DNA]</scope>
    <source>
        <strain evidence="8 9">E3</strain>
    </source>
</reference>
<dbReference type="InterPro" id="IPR017853">
    <property type="entry name" value="GH"/>
</dbReference>
<dbReference type="Pfam" id="PF17189">
    <property type="entry name" value="Glyco_hydro_30C"/>
    <property type="match status" value="1"/>
</dbReference>
<dbReference type="PANTHER" id="PTHR11069:SF23">
    <property type="entry name" value="LYSOSOMAL ACID GLUCOSYLCERAMIDASE"/>
    <property type="match status" value="1"/>
</dbReference>
<dbReference type="Pfam" id="PF02055">
    <property type="entry name" value="Glyco_hydro_30"/>
    <property type="match status" value="1"/>
</dbReference>
<dbReference type="InterPro" id="IPR033452">
    <property type="entry name" value="GH30_C"/>
</dbReference>
<dbReference type="SUPFAM" id="SSF51445">
    <property type="entry name" value="(Trans)glycosidases"/>
    <property type="match status" value="1"/>
</dbReference>
<dbReference type="Gene3D" id="2.60.40.1180">
    <property type="entry name" value="Golgi alpha-mannosidase II"/>
    <property type="match status" value="1"/>
</dbReference>
<keyword evidence="5" id="KW-0472">Membrane</keyword>
<dbReference type="Gene3D" id="3.20.20.80">
    <property type="entry name" value="Glycosidases"/>
    <property type="match status" value="1"/>
</dbReference>
<dbReference type="InterPro" id="IPR033453">
    <property type="entry name" value="Glyco_hydro_30_TIM-barrel"/>
</dbReference>
<organism evidence="8 9">
    <name type="scientific">Paenibacillus illinoisensis</name>
    <dbReference type="NCBI Taxonomy" id="59845"/>
    <lineage>
        <taxon>Bacteria</taxon>
        <taxon>Bacillati</taxon>
        <taxon>Bacillota</taxon>
        <taxon>Bacilli</taxon>
        <taxon>Bacillales</taxon>
        <taxon>Paenibacillaceae</taxon>
        <taxon>Paenibacillus</taxon>
    </lineage>
</organism>
<dbReference type="SUPFAM" id="SSF51011">
    <property type="entry name" value="Glycosyl hydrolase domain"/>
    <property type="match status" value="1"/>
</dbReference>
<keyword evidence="5" id="KW-0812">Transmembrane</keyword>
<proteinExistence type="inferred from homology"/>
<dbReference type="PRINTS" id="PR00843">
    <property type="entry name" value="GLHYDRLASE30"/>
</dbReference>
<dbReference type="Proteomes" id="UP000247459">
    <property type="component" value="Unassembled WGS sequence"/>
</dbReference>